<proteinExistence type="predicted"/>
<keyword evidence="1" id="KW-0732">Signal</keyword>
<protein>
    <submittedName>
        <fullName evidence="2">Uncharacterized protein</fullName>
    </submittedName>
</protein>
<evidence type="ECO:0000313" key="2">
    <source>
        <dbReference type="EMBL" id="MFC6181883.1"/>
    </source>
</evidence>
<keyword evidence="3" id="KW-1185">Reference proteome</keyword>
<feature type="signal peptide" evidence="1">
    <location>
        <begin position="1"/>
        <end position="26"/>
    </location>
</feature>
<evidence type="ECO:0000313" key="3">
    <source>
        <dbReference type="Proteomes" id="UP001596282"/>
    </source>
</evidence>
<dbReference type="EMBL" id="JBHSSC010000042">
    <property type="protein sequence ID" value="MFC6181883.1"/>
    <property type="molecule type" value="Genomic_DNA"/>
</dbReference>
<dbReference type="Proteomes" id="UP001596282">
    <property type="component" value="Unassembled WGS sequence"/>
</dbReference>
<name>A0ABW1S291_9LACO</name>
<organism evidence="2 3">
    <name type="scientific">Lactiplantibacillus daowaiensis</name>
    <dbReference type="NCBI Taxonomy" id="2559918"/>
    <lineage>
        <taxon>Bacteria</taxon>
        <taxon>Bacillati</taxon>
        <taxon>Bacillota</taxon>
        <taxon>Bacilli</taxon>
        <taxon>Lactobacillales</taxon>
        <taxon>Lactobacillaceae</taxon>
        <taxon>Lactiplantibacillus</taxon>
    </lineage>
</organism>
<reference evidence="3" key="1">
    <citation type="journal article" date="2019" name="Int. J. Syst. Evol. Microbiol.">
        <title>The Global Catalogue of Microorganisms (GCM) 10K type strain sequencing project: providing services to taxonomists for standard genome sequencing and annotation.</title>
        <authorList>
            <consortium name="The Broad Institute Genomics Platform"/>
            <consortium name="The Broad Institute Genome Sequencing Center for Infectious Disease"/>
            <person name="Wu L."/>
            <person name="Ma J."/>
        </authorList>
    </citation>
    <scope>NUCLEOTIDE SEQUENCE [LARGE SCALE GENOMIC DNA]</scope>
    <source>
        <strain evidence="3">CCM 8933</strain>
    </source>
</reference>
<feature type="chain" id="PRO_5046400032" evidence="1">
    <location>
        <begin position="27"/>
        <end position="77"/>
    </location>
</feature>
<evidence type="ECO:0000256" key="1">
    <source>
        <dbReference type="SAM" id="SignalP"/>
    </source>
</evidence>
<dbReference type="RefSeq" id="WP_137627909.1">
    <property type="nucleotide sequence ID" value="NZ_BJDJ01000004.1"/>
</dbReference>
<accession>A0ABW1S291</accession>
<comment type="caution">
    <text evidence="2">The sequence shown here is derived from an EMBL/GenBank/DDBJ whole genome shotgun (WGS) entry which is preliminary data.</text>
</comment>
<sequence>MWRQLKWLCVGLGLLLVLGWTLPTWAATTSRTEVSVGFTAASPASADQITPSIPDGRQAYQRVETPQSTAQADGDQL</sequence>
<gene>
    <name evidence="2" type="ORF">ACFP5Y_11665</name>
</gene>